<comment type="caution">
    <text evidence="1">The sequence shown here is derived from an EMBL/GenBank/DDBJ whole genome shotgun (WGS) entry which is preliminary data.</text>
</comment>
<name>A0A916P9S3_MYCTX</name>
<dbReference type="AlphaFoldDB" id="A0A916P9S3"/>
<dbReference type="Proteomes" id="UP000039021">
    <property type="component" value="Unassembled WGS sequence"/>
</dbReference>
<protein>
    <submittedName>
        <fullName evidence="1">Uncharacterized protein</fullName>
    </submittedName>
</protein>
<organism evidence="1 2">
    <name type="scientific">Mycobacterium tuberculosis</name>
    <dbReference type="NCBI Taxonomy" id="1773"/>
    <lineage>
        <taxon>Bacteria</taxon>
        <taxon>Bacillati</taxon>
        <taxon>Actinomycetota</taxon>
        <taxon>Actinomycetes</taxon>
        <taxon>Mycobacteriales</taxon>
        <taxon>Mycobacteriaceae</taxon>
        <taxon>Mycobacterium</taxon>
        <taxon>Mycobacterium tuberculosis complex</taxon>
    </lineage>
</organism>
<sequence length="29" mass="2900">MVAAPAKHVVCGLVGGAQEIGYTQPCGSR</sequence>
<accession>A0A916P9S3</accession>
<gene>
    <name evidence="1" type="ORF">ERS007739_04672</name>
</gene>
<evidence type="ECO:0000313" key="2">
    <source>
        <dbReference type="Proteomes" id="UP000039021"/>
    </source>
</evidence>
<evidence type="ECO:0000313" key="1">
    <source>
        <dbReference type="EMBL" id="CPA54260.1"/>
    </source>
</evidence>
<dbReference type="EMBL" id="CSBK01003063">
    <property type="protein sequence ID" value="CPA54260.1"/>
    <property type="molecule type" value="Genomic_DNA"/>
</dbReference>
<proteinExistence type="predicted"/>
<reference evidence="2" key="1">
    <citation type="submission" date="2015-03" db="EMBL/GenBank/DDBJ databases">
        <authorList>
            <consortium name="Pathogen Informatics"/>
        </authorList>
    </citation>
    <scope>NUCLEOTIDE SEQUENCE [LARGE SCALE GENOMIC DNA]</scope>
    <source>
        <strain evidence="2">N09902308</strain>
    </source>
</reference>